<name>A0A7J7UCS7_MYOMY</name>
<evidence type="ECO:0000313" key="2">
    <source>
        <dbReference type="Proteomes" id="UP000527355"/>
    </source>
</evidence>
<organism evidence="1 2">
    <name type="scientific">Myotis myotis</name>
    <name type="common">Greater mouse-eared bat</name>
    <name type="synonym">Vespertilio myotis</name>
    <dbReference type="NCBI Taxonomy" id="51298"/>
    <lineage>
        <taxon>Eukaryota</taxon>
        <taxon>Metazoa</taxon>
        <taxon>Chordata</taxon>
        <taxon>Craniata</taxon>
        <taxon>Vertebrata</taxon>
        <taxon>Euteleostomi</taxon>
        <taxon>Mammalia</taxon>
        <taxon>Eutheria</taxon>
        <taxon>Laurasiatheria</taxon>
        <taxon>Chiroptera</taxon>
        <taxon>Yangochiroptera</taxon>
        <taxon>Vespertilionidae</taxon>
        <taxon>Myotis</taxon>
    </lineage>
</organism>
<proteinExistence type="predicted"/>
<dbReference type="AlphaFoldDB" id="A0A7J7UCS7"/>
<evidence type="ECO:0000313" key="1">
    <source>
        <dbReference type="EMBL" id="KAF6310675.1"/>
    </source>
</evidence>
<dbReference type="Proteomes" id="UP000527355">
    <property type="component" value="Unassembled WGS sequence"/>
</dbReference>
<sequence length="148" mass="16091">MFPQPLRRRSYGGLEPGFILQPLPHLLPLAVPGRPSSLLCHPDTSVPPPPSCHQQNLGTLRKLLPHPFLGSLPAASLPGAEKPQCLRRAAWAPCPSSVQARALGEAGSFHSSLDDCSPFSLIGFYIKPLPWILSYLGKGKVHSSFFFF</sequence>
<keyword evidence="2" id="KW-1185">Reference proteome</keyword>
<gene>
    <name evidence="1" type="ORF">mMyoMyo1_008734</name>
</gene>
<dbReference type="EMBL" id="JABWUV010000013">
    <property type="protein sequence ID" value="KAF6310675.1"/>
    <property type="molecule type" value="Genomic_DNA"/>
</dbReference>
<comment type="caution">
    <text evidence="1">The sequence shown here is derived from an EMBL/GenBank/DDBJ whole genome shotgun (WGS) entry which is preliminary data.</text>
</comment>
<reference evidence="1 2" key="1">
    <citation type="journal article" date="2020" name="Nature">
        <title>Six reference-quality genomes reveal evolution of bat adaptations.</title>
        <authorList>
            <person name="Jebb D."/>
            <person name="Huang Z."/>
            <person name="Pippel M."/>
            <person name="Hughes G.M."/>
            <person name="Lavrichenko K."/>
            <person name="Devanna P."/>
            <person name="Winkler S."/>
            <person name="Jermiin L.S."/>
            <person name="Skirmuntt E.C."/>
            <person name="Katzourakis A."/>
            <person name="Burkitt-Gray L."/>
            <person name="Ray D.A."/>
            <person name="Sullivan K.A.M."/>
            <person name="Roscito J.G."/>
            <person name="Kirilenko B.M."/>
            <person name="Davalos L.M."/>
            <person name="Corthals A.P."/>
            <person name="Power M.L."/>
            <person name="Jones G."/>
            <person name="Ransome R.D."/>
            <person name="Dechmann D.K.N."/>
            <person name="Locatelli A.G."/>
            <person name="Puechmaille S.J."/>
            <person name="Fedrigo O."/>
            <person name="Jarvis E.D."/>
            <person name="Hiller M."/>
            <person name="Vernes S.C."/>
            <person name="Myers E.W."/>
            <person name="Teeling E.C."/>
        </authorList>
    </citation>
    <scope>NUCLEOTIDE SEQUENCE [LARGE SCALE GENOMIC DNA]</scope>
    <source>
        <strain evidence="1">MMyoMyo1</strain>
        <tissue evidence="1">Flight muscle</tissue>
    </source>
</reference>
<accession>A0A7J7UCS7</accession>
<protein>
    <submittedName>
        <fullName evidence="1">Uncharacterized protein</fullName>
    </submittedName>
</protein>